<reference evidence="5" key="1">
    <citation type="submission" date="2020-09" db="EMBL/GenBank/DDBJ databases">
        <title>Bacillus faecalis sp. nov., a moderately halophilic bacterium isolated from cow faeces.</title>
        <authorList>
            <person name="Jiang L."/>
            <person name="Lee J."/>
        </authorList>
    </citation>
    <scope>NUCLEOTIDE SEQUENCE</scope>
    <source>
        <strain evidence="5">AGMB 02131</strain>
    </source>
</reference>
<gene>
    <name evidence="5" type="ORF">IEO70_04790</name>
</gene>
<dbReference type="Proteomes" id="UP000602076">
    <property type="component" value="Unassembled WGS sequence"/>
</dbReference>
<evidence type="ECO:0000313" key="6">
    <source>
        <dbReference type="Proteomes" id="UP000602076"/>
    </source>
</evidence>
<keyword evidence="3" id="KW-1133">Transmembrane helix</keyword>
<feature type="transmembrane region" description="Helical" evidence="3">
    <location>
        <begin position="234"/>
        <end position="251"/>
    </location>
</feature>
<keyword evidence="5" id="KW-0012">Acyltransferase</keyword>
<sequence length="370" mass="43140">MEFSKKDMKILQGVAILFMLALHLFARKEINGLYEIFPEINGVPLVYYLALFGDACVPIYLFVSGYGLYVSLRKEKGSVIKKNMYRILKLLINFWIILFTFMIVAFFLGKYSEAFSGGITSFLLNFLLFSNSFNGAWWYVQTYVILIILTPFLMKTVKNHSTLLVFFVAGVIYFFSYLQRIKQFIDIGDNFMLVTIVNAIVLVGTSQFAFVVGMIFAKDHIYTKLHKQFYQVRFKNLACMLGIFLLVFIHALYESMIIAPITGILFICLFNLMNKSNWLQKSLRYMGDHSTNIWLIHMFFYMSLFPNLIFAPKYPLLIFLNLVFFSLLSSYVINTMYKPIVKVIDKKQRKIENSFKDRVYNPLKTDSAKL</sequence>
<feature type="transmembrane region" description="Helical" evidence="3">
    <location>
        <begin position="90"/>
        <end position="108"/>
    </location>
</feature>
<comment type="caution">
    <text evidence="5">The sequence shown here is derived from an EMBL/GenBank/DDBJ whole genome shotgun (WGS) entry which is preliminary data.</text>
</comment>
<keyword evidence="3" id="KW-0472">Membrane</keyword>
<feature type="transmembrane region" description="Helical" evidence="3">
    <location>
        <begin position="257"/>
        <end position="273"/>
    </location>
</feature>
<evidence type="ECO:0000256" key="2">
    <source>
        <dbReference type="ARBA" id="ARBA00007400"/>
    </source>
</evidence>
<keyword evidence="6" id="KW-1185">Reference proteome</keyword>
<dbReference type="EMBL" id="JACXSI010000009">
    <property type="protein sequence ID" value="MBD3107676.1"/>
    <property type="molecule type" value="Genomic_DNA"/>
</dbReference>
<keyword evidence="5" id="KW-0808">Transferase</keyword>
<feature type="transmembrane region" description="Helical" evidence="3">
    <location>
        <begin position="191"/>
        <end position="213"/>
    </location>
</feature>
<name>A0A927HAQ0_9BACI</name>
<feature type="transmembrane region" description="Helical" evidence="3">
    <location>
        <begin position="45"/>
        <end position="69"/>
    </location>
</feature>
<evidence type="ECO:0000256" key="1">
    <source>
        <dbReference type="ARBA" id="ARBA00004370"/>
    </source>
</evidence>
<dbReference type="GO" id="GO:0016747">
    <property type="term" value="F:acyltransferase activity, transferring groups other than amino-acyl groups"/>
    <property type="evidence" value="ECO:0007669"/>
    <property type="project" value="InterPro"/>
</dbReference>
<organism evidence="5 6">
    <name type="scientific">Peribacillus faecalis</name>
    <dbReference type="NCBI Taxonomy" id="2772559"/>
    <lineage>
        <taxon>Bacteria</taxon>
        <taxon>Bacillati</taxon>
        <taxon>Bacillota</taxon>
        <taxon>Bacilli</taxon>
        <taxon>Bacillales</taxon>
        <taxon>Bacillaceae</taxon>
        <taxon>Peribacillus</taxon>
    </lineage>
</organism>
<feature type="domain" description="Acyltransferase 3" evidence="4">
    <location>
        <begin position="8"/>
        <end position="333"/>
    </location>
</feature>
<dbReference type="RefSeq" id="WP_190997222.1">
    <property type="nucleotide sequence ID" value="NZ_JACXSI010000009.1"/>
</dbReference>
<dbReference type="AlphaFoldDB" id="A0A927HAQ0"/>
<feature type="transmembrane region" description="Helical" evidence="3">
    <location>
        <begin position="136"/>
        <end position="154"/>
    </location>
</feature>
<dbReference type="Pfam" id="PF01757">
    <property type="entry name" value="Acyl_transf_3"/>
    <property type="match status" value="1"/>
</dbReference>
<evidence type="ECO:0000259" key="4">
    <source>
        <dbReference type="Pfam" id="PF01757"/>
    </source>
</evidence>
<proteinExistence type="inferred from homology"/>
<evidence type="ECO:0000256" key="3">
    <source>
        <dbReference type="SAM" id="Phobius"/>
    </source>
</evidence>
<dbReference type="InterPro" id="IPR002656">
    <property type="entry name" value="Acyl_transf_3_dom"/>
</dbReference>
<feature type="transmembrane region" description="Helical" evidence="3">
    <location>
        <begin position="316"/>
        <end position="337"/>
    </location>
</feature>
<keyword evidence="3" id="KW-0812">Transmembrane</keyword>
<evidence type="ECO:0000313" key="5">
    <source>
        <dbReference type="EMBL" id="MBD3107676.1"/>
    </source>
</evidence>
<comment type="similarity">
    <text evidence="2">Belongs to the acyltransferase 3 family.</text>
</comment>
<feature type="transmembrane region" description="Helical" evidence="3">
    <location>
        <begin position="161"/>
        <end position="179"/>
    </location>
</feature>
<accession>A0A927HAQ0</accession>
<protein>
    <submittedName>
        <fullName evidence="5">Acyltransferase</fullName>
    </submittedName>
</protein>
<feature type="transmembrane region" description="Helical" evidence="3">
    <location>
        <begin position="293"/>
        <end position="310"/>
    </location>
</feature>
<comment type="subcellular location">
    <subcellularLocation>
        <location evidence="1">Membrane</location>
    </subcellularLocation>
</comment>